<accession>A0AAW6US05</accession>
<comment type="caution">
    <text evidence="2">The sequence shown here is derived from an EMBL/GenBank/DDBJ whole genome shotgun (WGS) entry which is preliminary data.</text>
</comment>
<evidence type="ECO:0000313" key="2">
    <source>
        <dbReference type="EMBL" id="MDK1684669.1"/>
    </source>
</evidence>
<sequence length="97" mass="11266">MEILDFLYENWTVIGSTTILSTLVTKLIDKYFRRDEIILQSTLNKEIEALKADFLTQNSEKISILNQELEILKSQLSIQNSKLKNPNCIFRNISKSD</sequence>
<proteinExistence type="predicted"/>
<gene>
    <name evidence="2" type="ORF">QOR41_12730</name>
</gene>
<dbReference type="Proteomes" id="UP001241935">
    <property type="component" value="Unassembled WGS sequence"/>
</dbReference>
<feature type="coiled-coil region" evidence="1">
    <location>
        <begin position="55"/>
        <end position="82"/>
    </location>
</feature>
<dbReference type="EMBL" id="JASKNE010000001">
    <property type="protein sequence ID" value="MDK1684669.1"/>
    <property type="molecule type" value="Genomic_DNA"/>
</dbReference>
<dbReference type="RefSeq" id="WP_284067487.1">
    <property type="nucleotide sequence ID" value="NZ_JASKNE010000001.1"/>
</dbReference>
<evidence type="ECO:0000256" key="1">
    <source>
        <dbReference type="SAM" id="Coils"/>
    </source>
</evidence>
<dbReference type="AlphaFoldDB" id="A0AAW6US05"/>
<reference evidence="2" key="1">
    <citation type="submission" date="2023-04" db="EMBL/GenBank/DDBJ databases">
        <title>The environmental microbiomes in feedlot watering bowls are a reservoir of florfenicol resistance for bovine respiratory disease pathogens.</title>
        <authorList>
            <person name="Kos D.W."/>
            <person name="Ruzzini A.C."/>
            <person name="Schreiner B."/>
            <person name="Jelinski M.D."/>
        </authorList>
    </citation>
    <scope>NUCLEOTIDE SEQUENCE</scope>
    <source>
        <strain evidence="2">WB3</strain>
    </source>
</reference>
<keyword evidence="1" id="KW-0175">Coiled coil</keyword>
<organism evidence="2 3">
    <name type="scientific">Acinetobacter terrestris</name>
    <dbReference type="NCBI Taxonomy" id="2529843"/>
    <lineage>
        <taxon>Bacteria</taxon>
        <taxon>Pseudomonadati</taxon>
        <taxon>Pseudomonadota</taxon>
        <taxon>Gammaproteobacteria</taxon>
        <taxon>Moraxellales</taxon>
        <taxon>Moraxellaceae</taxon>
        <taxon>Acinetobacter</taxon>
        <taxon>Acinetobacter Taxon 24</taxon>
    </lineage>
</organism>
<protein>
    <submittedName>
        <fullName evidence="2">Uncharacterized protein</fullName>
    </submittedName>
</protein>
<evidence type="ECO:0000313" key="3">
    <source>
        <dbReference type="Proteomes" id="UP001241935"/>
    </source>
</evidence>
<name>A0AAW6US05_9GAMM</name>